<evidence type="ECO:0000313" key="1">
    <source>
        <dbReference type="EMBL" id="KFA62446.1"/>
    </source>
</evidence>
<dbReference type="HOGENOM" id="CLU_2514116_0_0_1"/>
<gene>
    <name evidence="1" type="ORF">S40285_10379</name>
</gene>
<accession>A0A084QER1</accession>
<evidence type="ECO:0000313" key="2">
    <source>
        <dbReference type="Proteomes" id="UP000028524"/>
    </source>
</evidence>
<reference evidence="1 2" key="1">
    <citation type="journal article" date="2014" name="BMC Genomics">
        <title>Comparative genome sequencing reveals chemotype-specific gene clusters in the toxigenic black mold Stachybotrys.</title>
        <authorList>
            <person name="Semeiks J."/>
            <person name="Borek D."/>
            <person name="Otwinowski Z."/>
            <person name="Grishin N.V."/>
        </authorList>
    </citation>
    <scope>NUCLEOTIDE SEQUENCE [LARGE SCALE GENOMIC DNA]</scope>
    <source>
        <strain evidence="1 2">IBT 40285</strain>
    </source>
</reference>
<organism evidence="1 2">
    <name type="scientific">Stachybotrys chlorohalonatus (strain IBT 40285)</name>
    <dbReference type="NCBI Taxonomy" id="1283841"/>
    <lineage>
        <taxon>Eukaryota</taxon>
        <taxon>Fungi</taxon>
        <taxon>Dikarya</taxon>
        <taxon>Ascomycota</taxon>
        <taxon>Pezizomycotina</taxon>
        <taxon>Sordariomycetes</taxon>
        <taxon>Hypocreomycetidae</taxon>
        <taxon>Hypocreales</taxon>
        <taxon>Stachybotryaceae</taxon>
        <taxon>Stachybotrys</taxon>
    </lineage>
</organism>
<proteinExistence type="predicted"/>
<name>A0A084QER1_STAC4</name>
<protein>
    <submittedName>
        <fullName evidence="1">Uncharacterized protein</fullName>
    </submittedName>
</protein>
<dbReference type="AlphaFoldDB" id="A0A084QER1"/>
<sequence>MERLEAADQARRIVKAREILEELKGLRLKVALVMTEYKNAVEVDPSEEGVREALTQKSKGLIEMIPSFVGVLEIFESTFGDWKSD</sequence>
<dbReference type="Proteomes" id="UP000028524">
    <property type="component" value="Unassembled WGS sequence"/>
</dbReference>
<dbReference type="EMBL" id="KL660796">
    <property type="protein sequence ID" value="KFA62446.1"/>
    <property type="molecule type" value="Genomic_DNA"/>
</dbReference>
<keyword evidence="2" id="KW-1185">Reference proteome</keyword>
<dbReference type="InParanoid" id="A0A084QER1"/>